<reference evidence="4 5" key="1">
    <citation type="submission" date="2016-07" db="EMBL/GenBank/DDBJ databases">
        <title>Draft genome of the white-rot fungus Obba rivulosa 3A-2.</title>
        <authorList>
            <consortium name="DOE Joint Genome Institute"/>
            <person name="Miettinen O."/>
            <person name="Riley R."/>
            <person name="Acob R."/>
            <person name="Barry K."/>
            <person name="Cullen D."/>
            <person name="De Vries R."/>
            <person name="Hainaut M."/>
            <person name="Hatakka A."/>
            <person name="Henrissat B."/>
            <person name="Hilden K."/>
            <person name="Kuo R."/>
            <person name="Labutti K."/>
            <person name="Lipzen A."/>
            <person name="Makela M.R."/>
            <person name="Sandor L."/>
            <person name="Spatafora J.W."/>
            <person name="Grigoriev I.V."/>
            <person name="Hibbett D.S."/>
        </authorList>
    </citation>
    <scope>NUCLEOTIDE SEQUENCE [LARGE SCALE GENOMIC DNA]</scope>
    <source>
        <strain evidence="4 5">3A-2</strain>
    </source>
</reference>
<keyword evidence="5" id="KW-1185">Reference proteome</keyword>
<dbReference type="AlphaFoldDB" id="A0A8E2AKF8"/>
<dbReference type="SUPFAM" id="SSF53474">
    <property type="entry name" value="alpha/beta-Hydrolases"/>
    <property type="match status" value="1"/>
</dbReference>
<name>A0A8E2AKF8_9APHY</name>
<dbReference type="Pfam" id="PF00561">
    <property type="entry name" value="Abhydrolase_1"/>
    <property type="match status" value="1"/>
</dbReference>
<dbReference type="PANTHER" id="PTHR43329">
    <property type="entry name" value="EPOXIDE HYDROLASE"/>
    <property type="match status" value="1"/>
</dbReference>
<dbReference type="Proteomes" id="UP000250043">
    <property type="component" value="Unassembled WGS sequence"/>
</dbReference>
<sequence>MAMEPSSFKDLITSRGIKYHYFVSRGEQSKPTLLLLHGFISTSHDWRKQVSFFQKAGHSLIVPDLLGYGGTDKPEDLTLYKQSILCADIVEILDAEDVDKAIAIGHDWGCVTASRLANYYPERFSAFAFLAIGYIHPRWPDFDYETLLVKMNEAVGYDVYGYWDFFTEDGADKLIETHIESFVSLIYSSDPQVWQTDLAPKGAIKKWILADRKMPLPSYMNDEEKHALMQLLVQNGISAPLRWYKALVHGQFAEDDQKILHERYSIQQPVFFGACEKDYIFPPVLELAKIPKYCPNLTVKEFETDHWVHLAAPDELNTALEEWIGSVGNE</sequence>
<evidence type="ECO:0000259" key="3">
    <source>
        <dbReference type="Pfam" id="PF00561"/>
    </source>
</evidence>
<gene>
    <name evidence="4" type="ORF">OBBRIDRAFT_797401</name>
</gene>
<evidence type="ECO:0000256" key="1">
    <source>
        <dbReference type="ARBA" id="ARBA00022801"/>
    </source>
</evidence>
<accession>A0A8E2AKF8</accession>
<feature type="domain" description="AB hydrolase-1" evidence="3">
    <location>
        <begin position="31"/>
        <end position="310"/>
    </location>
</feature>
<dbReference type="Gene3D" id="3.40.50.1820">
    <property type="entry name" value="alpha/beta hydrolase"/>
    <property type="match status" value="1"/>
</dbReference>
<comment type="similarity">
    <text evidence="2">Belongs to the AB hydrolase superfamily. Epoxide hydrolase family.</text>
</comment>
<dbReference type="GO" id="GO:0016787">
    <property type="term" value="F:hydrolase activity"/>
    <property type="evidence" value="ECO:0007669"/>
    <property type="project" value="UniProtKB-KW"/>
</dbReference>
<protein>
    <submittedName>
        <fullName evidence="4">Alpha/beta-hydrolase</fullName>
    </submittedName>
</protein>
<dbReference type="InterPro" id="IPR029058">
    <property type="entry name" value="AB_hydrolase_fold"/>
</dbReference>
<dbReference type="OrthoDB" id="408373at2759"/>
<dbReference type="PRINTS" id="PR00412">
    <property type="entry name" value="EPOXHYDRLASE"/>
</dbReference>
<keyword evidence="1 4" id="KW-0378">Hydrolase</keyword>
<proteinExistence type="inferred from homology"/>
<evidence type="ECO:0000313" key="4">
    <source>
        <dbReference type="EMBL" id="OCH86221.1"/>
    </source>
</evidence>
<evidence type="ECO:0000313" key="5">
    <source>
        <dbReference type="Proteomes" id="UP000250043"/>
    </source>
</evidence>
<dbReference type="InterPro" id="IPR000073">
    <property type="entry name" value="AB_hydrolase_1"/>
</dbReference>
<evidence type="ECO:0000256" key="2">
    <source>
        <dbReference type="ARBA" id="ARBA00038334"/>
    </source>
</evidence>
<dbReference type="InterPro" id="IPR000639">
    <property type="entry name" value="Epox_hydrolase-like"/>
</dbReference>
<organism evidence="4 5">
    <name type="scientific">Obba rivulosa</name>
    <dbReference type="NCBI Taxonomy" id="1052685"/>
    <lineage>
        <taxon>Eukaryota</taxon>
        <taxon>Fungi</taxon>
        <taxon>Dikarya</taxon>
        <taxon>Basidiomycota</taxon>
        <taxon>Agaricomycotina</taxon>
        <taxon>Agaricomycetes</taxon>
        <taxon>Polyporales</taxon>
        <taxon>Gelatoporiaceae</taxon>
        <taxon>Obba</taxon>
    </lineage>
</organism>
<dbReference type="EMBL" id="KV722538">
    <property type="protein sequence ID" value="OCH86221.1"/>
    <property type="molecule type" value="Genomic_DNA"/>
</dbReference>